<dbReference type="Proteomes" id="UP000828390">
    <property type="component" value="Unassembled WGS sequence"/>
</dbReference>
<keyword evidence="3" id="KW-1185">Reference proteome</keyword>
<dbReference type="AlphaFoldDB" id="A0A9D4HU75"/>
<evidence type="ECO:0000313" key="2">
    <source>
        <dbReference type="EMBL" id="KAH3731216.1"/>
    </source>
</evidence>
<reference evidence="2" key="1">
    <citation type="journal article" date="2019" name="bioRxiv">
        <title>The Genome of the Zebra Mussel, Dreissena polymorpha: A Resource for Invasive Species Research.</title>
        <authorList>
            <person name="McCartney M.A."/>
            <person name="Auch B."/>
            <person name="Kono T."/>
            <person name="Mallez S."/>
            <person name="Zhang Y."/>
            <person name="Obille A."/>
            <person name="Becker A."/>
            <person name="Abrahante J.E."/>
            <person name="Garbe J."/>
            <person name="Badalamenti J.P."/>
            <person name="Herman A."/>
            <person name="Mangelson H."/>
            <person name="Liachko I."/>
            <person name="Sullivan S."/>
            <person name="Sone E.D."/>
            <person name="Koren S."/>
            <person name="Silverstein K.A.T."/>
            <person name="Beckman K.B."/>
            <person name="Gohl D.M."/>
        </authorList>
    </citation>
    <scope>NUCLEOTIDE SEQUENCE</scope>
    <source>
        <strain evidence="2">Duluth1</strain>
        <tissue evidence="2">Whole animal</tissue>
    </source>
</reference>
<dbReference type="EMBL" id="JAIWYP010000012">
    <property type="protein sequence ID" value="KAH3731216.1"/>
    <property type="molecule type" value="Genomic_DNA"/>
</dbReference>
<sequence length="166" mass="19109">MTKFRTRSRYHWTNVLTKFAEDRTINVSSRVFTRQNVDDARLTTDKKRSQKLTMSTLCSVGSTKREDVHVNELVYTRMAEKKTWNIINVINCLNCLKVLYVCETERSIKQKLKEHDEDHCRNSSRSRRRKSRSSKVVEGVVAVVIVVVEVVVVAAALLVVEVVVVV</sequence>
<keyword evidence="1" id="KW-0472">Membrane</keyword>
<organism evidence="2 3">
    <name type="scientific">Dreissena polymorpha</name>
    <name type="common">Zebra mussel</name>
    <name type="synonym">Mytilus polymorpha</name>
    <dbReference type="NCBI Taxonomy" id="45954"/>
    <lineage>
        <taxon>Eukaryota</taxon>
        <taxon>Metazoa</taxon>
        <taxon>Spiralia</taxon>
        <taxon>Lophotrochozoa</taxon>
        <taxon>Mollusca</taxon>
        <taxon>Bivalvia</taxon>
        <taxon>Autobranchia</taxon>
        <taxon>Heteroconchia</taxon>
        <taxon>Euheterodonta</taxon>
        <taxon>Imparidentia</taxon>
        <taxon>Neoheterodontei</taxon>
        <taxon>Myida</taxon>
        <taxon>Dreissenoidea</taxon>
        <taxon>Dreissenidae</taxon>
        <taxon>Dreissena</taxon>
    </lineage>
</organism>
<keyword evidence="1" id="KW-1133">Transmembrane helix</keyword>
<feature type="transmembrane region" description="Helical" evidence="1">
    <location>
        <begin position="136"/>
        <end position="160"/>
    </location>
</feature>
<reference evidence="2" key="2">
    <citation type="submission" date="2020-11" db="EMBL/GenBank/DDBJ databases">
        <authorList>
            <person name="McCartney M.A."/>
            <person name="Auch B."/>
            <person name="Kono T."/>
            <person name="Mallez S."/>
            <person name="Becker A."/>
            <person name="Gohl D.M."/>
            <person name="Silverstein K.A.T."/>
            <person name="Koren S."/>
            <person name="Bechman K.B."/>
            <person name="Herman A."/>
            <person name="Abrahante J.E."/>
            <person name="Garbe J."/>
        </authorList>
    </citation>
    <scope>NUCLEOTIDE SEQUENCE</scope>
    <source>
        <strain evidence="2">Duluth1</strain>
        <tissue evidence="2">Whole animal</tissue>
    </source>
</reference>
<protein>
    <submittedName>
        <fullName evidence="2">Uncharacterized protein</fullName>
    </submittedName>
</protein>
<gene>
    <name evidence="2" type="ORF">DPMN_057224</name>
</gene>
<comment type="caution">
    <text evidence="2">The sequence shown here is derived from an EMBL/GenBank/DDBJ whole genome shotgun (WGS) entry which is preliminary data.</text>
</comment>
<name>A0A9D4HU75_DREPO</name>
<proteinExistence type="predicted"/>
<accession>A0A9D4HU75</accession>
<keyword evidence="1" id="KW-0812">Transmembrane</keyword>
<evidence type="ECO:0000256" key="1">
    <source>
        <dbReference type="SAM" id="Phobius"/>
    </source>
</evidence>
<evidence type="ECO:0000313" key="3">
    <source>
        <dbReference type="Proteomes" id="UP000828390"/>
    </source>
</evidence>